<dbReference type="RefSeq" id="WP_088845482.1">
    <property type="nucleotide sequence ID" value="NZ_FYEW01000003.1"/>
</dbReference>
<protein>
    <recommendedName>
        <fullName evidence="3">ADP-ribosylation/crystallin J1</fullName>
    </recommendedName>
</protein>
<dbReference type="OrthoDB" id="883590at2"/>
<evidence type="ECO:0008006" key="3">
    <source>
        <dbReference type="Google" id="ProtNLM"/>
    </source>
</evidence>
<gene>
    <name evidence="1" type="ORF">SAMN06265337_4092</name>
</gene>
<dbReference type="Proteomes" id="UP000198131">
    <property type="component" value="Unassembled WGS sequence"/>
</dbReference>
<evidence type="ECO:0000313" key="1">
    <source>
        <dbReference type="EMBL" id="SNC77508.1"/>
    </source>
</evidence>
<reference evidence="2" key="1">
    <citation type="submission" date="2017-06" db="EMBL/GenBank/DDBJ databases">
        <authorList>
            <person name="Varghese N."/>
            <person name="Submissions S."/>
        </authorList>
    </citation>
    <scope>NUCLEOTIDE SEQUENCE [LARGE SCALE GENOMIC DNA]</scope>
    <source>
        <strain evidence="2">DSM 11116</strain>
    </source>
</reference>
<proteinExistence type="predicted"/>
<dbReference type="AlphaFoldDB" id="A0A212UGW4"/>
<accession>A0A212UGW4</accession>
<dbReference type="EMBL" id="FYEW01000003">
    <property type="protein sequence ID" value="SNC77508.1"/>
    <property type="molecule type" value="Genomic_DNA"/>
</dbReference>
<organism evidence="1 2">
    <name type="scientific">Hymenobacter gelipurpurascens</name>
    <dbReference type="NCBI Taxonomy" id="89968"/>
    <lineage>
        <taxon>Bacteria</taxon>
        <taxon>Pseudomonadati</taxon>
        <taxon>Bacteroidota</taxon>
        <taxon>Cytophagia</taxon>
        <taxon>Cytophagales</taxon>
        <taxon>Hymenobacteraceae</taxon>
        <taxon>Hymenobacter</taxon>
    </lineage>
</organism>
<evidence type="ECO:0000313" key="2">
    <source>
        <dbReference type="Proteomes" id="UP000198131"/>
    </source>
</evidence>
<keyword evidence="2" id="KW-1185">Reference proteome</keyword>
<sequence>MRHEPSALLLYWPVDQQELDLIAASGWLEFPPRLPEQPSFCPMLQEAYAAQLARSWDNAGAGVAYVLRFAVDAEYAACFPVRSSIGGLEQQSFCVPAEELPDFNQQLLGQIEIVAMVEVA</sequence>
<name>A0A212UGW4_9BACT</name>